<proteinExistence type="predicted"/>
<dbReference type="InterPro" id="IPR043132">
    <property type="entry name" value="BCAT-like_C"/>
</dbReference>
<dbReference type="Proteomes" id="UP000245916">
    <property type="component" value="Unassembled WGS sequence"/>
</dbReference>
<gene>
    <name evidence="3" type="primary">pabB</name>
    <name evidence="3" type="ORF">DF286_07330</name>
</gene>
<dbReference type="SUPFAM" id="SSF56752">
    <property type="entry name" value="D-aminoacid aminotransferase-like PLP-dependent enzymes"/>
    <property type="match status" value="1"/>
</dbReference>
<dbReference type="NCBIfam" id="TIGR00553">
    <property type="entry name" value="pabB"/>
    <property type="match status" value="1"/>
</dbReference>
<dbReference type="AlphaFoldDB" id="A0A2U2J6E5"/>
<feature type="domain" description="Chorismate-utilising enzyme C-terminal" evidence="2">
    <location>
        <begin position="117"/>
        <end position="371"/>
    </location>
</feature>
<evidence type="ECO:0000259" key="2">
    <source>
        <dbReference type="Pfam" id="PF00425"/>
    </source>
</evidence>
<dbReference type="InterPro" id="IPR019999">
    <property type="entry name" value="Anth_synth_I-like"/>
</dbReference>
<dbReference type="EMBL" id="QFFF01000001">
    <property type="protein sequence ID" value="PWG03904.1"/>
    <property type="molecule type" value="Genomic_DNA"/>
</dbReference>
<dbReference type="Pfam" id="PF00425">
    <property type="entry name" value="Chorismate_bind"/>
    <property type="match status" value="1"/>
</dbReference>
<dbReference type="SUPFAM" id="SSF56322">
    <property type="entry name" value="ADC synthase"/>
    <property type="match status" value="1"/>
</dbReference>
<accession>A0A2U2J6E5</accession>
<sequence length="580" mass="62922">MLDDARQAGAEPARLYAGPVEIVETRDPEAVRSCLDRLRTAQGRGLHAAGFISYEAGHALEPKLAPLRFSPPSEAPPLLWFGLFETFETIEASRVPQRLPDPASAWAGRPKPLIERGDYEAAVARVKAHIEAGDIYQANLTFAAKVATAGDPRALYANIRRRARAGHGGLVFTGAHWLLSFSPELFVSVEDSAVTARPMKGTAKRRAEDAEDRAAAAALRADPKQKAENLMIVDLLRNDLSRVSRPGSVKVPTLFNVETYPTVHQMTSTVVSALEKGVGAVDLVETIFPCGSITGAPKIRAMELIADIERQPRHVYTGAIGRVAPDGEASFNVAIRTITLEVGKERGLMGLGSGIVADSRAGDEWRECLAKGAFVHDGERSFDLIETMRFDPLDGVAELESHLQRMKASAETFGFPFDRHETRNELQAATFRLREARVLRLLLSPSGAVAIETRPLPPPPPEPVRVAIVPRGVGAADFRLRHKTSDRSLYVESRRNAGTFEIVFEDEAGFLTEGSFTSLFVERDGKLVTPPLSRGLLPGVLRGRLIAEGRAEEGDLVADDLAGGFYVGNAVRGLIPAIRA</sequence>
<reference evidence="3 4" key="1">
    <citation type="submission" date="2018-05" db="EMBL/GenBank/DDBJ databases">
        <title>Genome of Sphingosinicella humi QZX222.</title>
        <authorList>
            <person name="Qiao Z."/>
            <person name="Wang G."/>
        </authorList>
    </citation>
    <scope>NUCLEOTIDE SEQUENCE [LARGE SCALE GENOMIC DNA]</scope>
    <source>
        <strain evidence="3 4">QZX222</strain>
    </source>
</reference>
<dbReference type="OrthoDB" id="9803598at2"/>
<protein>
    <recommendedName>
        <fullName evidence="1">Probable branched-chain-amino-acid aminotransferase</fullName>
    </recommendedName>
</protein>
<dbReference type="Pfam" id="PF01063">
    <property type="entry name" value="Aminotran_4"/>
    <property type="match status" value="1"/>
</dbReference>
<dbReference type="PRINTS" id="PR00095">
    <property type="entry name" value="ANTSNTHASEI"/>
</dbReference>
<dbReference type="InterPro" id="IPR036038">
    <property type="entry name" value="Aminotransferase-like"/>
</dbReference>
<evidence type="ECO:0000256" key="1">
    <source>
        <dbReference type="ARBA" id="ARBA00014472"/>
    </source>
</evidence>
<dbReference type="PANTHER" id="PTHR11236">
    <property type="entry name" value="AMINOBENZOATE/ANTHRANILATE SYNTHASE"/>
    <property type="match status" value="1"/>
</dbReference>
<organism evidence="3 4">
    <name type="scientific">Allosphingosinicella humi</name>
    <dbReference type="NCBI Taxonomy" id="2068657"/>
    <lineage>
        <taxon>Bacteria</taxon>
        <taxon>Pseudomonadati</taxon>
        <taxon>Pseudomonadota</taxon>
        <taxon>Alphaproteobacteria</taxon>
        <taxon>Sphingomonadales</taxon>
        <taxon>Sphingomonadaceae</taxon>
        <taxon>Allosphingosinicella</taxon>
    </lineage>
</organism>
<comment type="caution">
    <text evidence="3">The sequence shown here is derived from an EMBL/GenBank/DDBJ whole genome shotgun (WGS) entry which is preliminary data.</text>
</comment>
<dbReference type="InterPro" id="IPR043131">
    <property type="entry name" value="BCAT-like_N"/>
</dbReference>
<dbReference type="InterPro" id="IPR005802">
    <property type="entry name" value="ADC_synth_comp_1"/>
</dbReference>
<dbReference type="Gene3D" id="3.60.120.10">
    <property type="entry name" value="Anthranilate synthase"/>
    <property type="match status" value="1"/>
</dbReference>
<dbReference type="InterPro" id="IPR001544">
    <property type="entry name" value="Aminotrans_IV"/>
</dbReference>
<dbReference type="InterPro" id="IPR015890">
    <property type="entry name" value="Chorismate_C"/>
</dbReference>
<dbReference type="GO" id="GO:0009396">
    <property type="term" value="P:folic acid-containing compound biosynthetic process"/>
    <property type="evidence" value="ECO:0007669"/>
    <property type="project" value="InterPro"/>
</dbReference>
<dbReference type="GO" id="GO:0046820">
    <property type="term" value="F:4-amino-4-deoxychorismate synthase activity"/>
    <property type="evidence" value="ECO:0007669"/>
    <property type="project" value="TreeGrafter"/>
</dbReference>
<keyword evidence="4" id="KW-1185">Reference proteome</keyword>
<name>A0A2U2J6E5_9SPHN</name>
<dbReference type="InterPro" id="IPR005801">
    <property type="entry name" value="ADC_synthase"/>
</dbReference>
<evidence type="ECO:0000313" key="3">
    <source>
        <dbReference type="EMBL" id="PWG03904.1"/>
    </source>
</evidence>
<dbReference type="GO" id="GO:0000162">
    <property type="term" value="P:L-tryptophan biosynthetic process"/>
    <property type="evidence" value="ECO:0007669"/>
    <property type="project" value="TreeGrafter"/>
</dbReference>
<dbReference type="Gene3D" id="3.30.470.10">
    <property type="match status" value="1"/>
</dbReference>
<dbReference type="Gene3D" id="3.20.10.10">
    <property type="entry name" value="D-amino Acid Aminotransferase, subunit A, domain 2"/>
    <property type="match status" value="1"/>
</dbReference>
<evidence type="ECO:0000313" key="4">
    <source>
        <dbReference type="Proteomes" id="UP000245916"/>
    </source>
</evidence>
<dbReference type="PANTHER" id="PTHR11236:SF50">
    <property type="entry name" value="AMINODEOXYCHORISMATE SYNTHASE COMPONENT 1"/>
    <property type="match status" value="1"/>
</dbReference>